<dbReference type="Pfam" id="PF11790">
    <property type="entry name" value="Glyco_hydro_cc"/>
    <property type="match status" value="1"/>
</dbReference>
<dbReference type="AlphaFoldDB" id="A0A401GAR0"/>
<dbReference type="InterPro" id="IPR053183">
    <property type="entry name" value="ASL1"/>
</dbReference>
<keyword evidence="3" id="KW-1185">Reference proteome</keyword>
<reference evidence="2 3" key="1">
    <citation type="journal article" date="2018" name="Sci. Rep.">
        <title>Genome sequence of the cauliflower mushroom Sparassis crispa (Hanabiratake) and its association with beneficial usage.</title>
        <authorList>
            <person name="Kiyama R."/>
            <person name="Furutani Y."/>
            <person name="Kawaguchi K."/>
            <person name="Nakanishi T."/>
        </authorList>
    </citation>
    <scope>NUCLEOTIDE SEQUENCE [LARGE SCALE GENOMIC DNA]</scope>
</reference>
<protein>
    <recommendedName>
        <fullName evidence="1">Asl1-like glycosyl hydrolase catalytic domain-containing protein</fullName>
    </recommendedName>
</protein>
<dbReference type="STRING" id="139825.A0A401GAR0"/>
<evidence type="ECO:0000313" key="3">
    <source>
        <dbReference type="Proteomes" id="UP000287166"/>
    </source>
</evidence>
<dbReference type="Proteomes" id="UP000287166">
    <property type="component" value="Unassembled WGS sequence"/>
</dbReference>
<comment type="caution">
    <text evidence="2">The sequence shown here is derived from an EMBL/GenBank/DDBJ whole genome shotgun (WGS) entry which is preliminary data.</text>
</comment>
<organism evidence="2 3">
    <name type="scientific">Sparassis crispa</name>
    <dbReference type="NCBI Taxonomy" id="139825"/>
    <lineage>
        <taxon>Eukaryota</taxon>
        <taxon>Fungi</taxon>
        <taxon>Dikarya</taxon>
        <taxon>Basidiomycota</taxon>
        <taxon>Agaricomycotina</taxon>
        <taxon>Agaricomycetes</taxon>
        <taxon>Polyporales</taxon>
        <taxon>Sparassidaceae</taxon>
        <taxon>Sparassis</taxon>
    </lineage>
</organism>
<name>A0A401GAR0_9APHY</name>
<dbReference type="GeneID" id="38776154"/>
<dbReference type="InParanoid" id="A0A401GAR0"/>
<gene>
    <name evidence="2" type="ORF">SCP_0204340</name>
</gene>
<proteinExistence type="predicted"/>
<dbReference type="PANTHER" id="PTHR34154:SF3">
    <property type="entry name" value="ALKALI-SENSITIVE LINKAGE PROTEIN 1"/>
    <property type="match status" value="1"/>
</dbReference>
<dbReference type="GO" id="GO:0071966">
    <property type="term" value="P:fungal-type cell wall polysaccharide metabolic process"/>
    <property type="evidence" value="ECO:0007669"/>
    <property type="project" value="TreeGrafter"/>
</dbReference>
<dbReference type="OrthoDB" id="43654at2759"/>
<dbReference type="PANTHER" id="PTHR34154">
    <property type="entry name" value="ALKALI-SENSITIVE LINKAGE PROTEIN 1"/>
    <property type="match status" value="1"/>
</dbReference>
<dbReference type="GO" id="GO:0009277">
    <property type="term" value="C:fungal-type cell wall"/>
    <property type="evidence" value="ECO:0007669"/>
    <property type="project" value="TreeGrafter"/>
</dbReference>
<dbReference type="RefSeq" id="XP_027610150.1">
    <property type="nucleotide sequence ID" value="XM_027754349.1"/>
</dbReference>
<dbReference type="EMBL" id="BFAD01000002">
    <property type="protein sequence ID" value="GBE79237.1"/>
    <property type="molecule type" value="Genomic_DNA"/>
</dbReference>
<sequence>MNQFMITSRAQWYYTWSPSSVGYQTLEFVPMLWRESQVSDWERSINNTISYQHVTHALGFNEPEQSAQSKLSTADGASL</sequence>
<dbReference type="InterPro" id="IPR024655">
    <property type="entry name" value="Asl1_glyco_hydro_catalytic"/>
</dbReference>
<evidence type="ECO:0000313" key="2">
    <source>
        <dbReference type="EMBL" id="GBE79237.1"/>
    </source>
</evidence>
<feature type="domain" description="Asl1-like glycosyl hydrolase catalytic" evidence="1">
    <location>
        <begin position="6"/>
        <end position="78"/>
    </location>
</feature>
<accession>A0A401GAR0</accession>
<evidence type="ECO:0000259" key="1">
    <source>
        <dbReference type="Pfam" id="PF11790"/>
    </source>
</evidence>